<feature type="region of interest" description="Disordered" evidence="1">
    <location>
        <begin position="177"/>
        <end position="478"/>
    </location>
</feature>
<feature type="compositionally biased region" description="Gly residues" evidence="1">
    <location>
        <begin position="319"/>
        <end position="357"/>
    </location>
</feature>
<name>A0A4R6KJI1_9ACTN</name>
<feature type="compositionally biased region" description="Gly residues" evidence="1">
    <location>
        <begin position="204"/>
        <end position="214"/>
    </location>
</feature>
<dbReference type="AlphaFoldDB" id="A0A4R6KJI1"/>
<evidence type="ECO:0000313" key="2">
    <source>
        <dbReference type="EMBL" id="TDO50632.1"/>
    </source>
</evidence>
<proteinExistence type="predicted"/>
<keyword evidence="3" id="KW-1185">Reference proteome</keyword>
<organism evidence="2 3">
    <name type="scientific">Kribbella caucasensis</name>
    <dbReference type="NCBI Taxonomy" id="2512215"/>
    <lineage>
        <taxon>Bacteria</taxon>
        <taxon>Bacillati</taxon>
        <taxon>Actinomycetota</taxon>
        <taxon>Actinomycetes</taxon>
        <taxon>Propionibacteriales</taxon>
        <taxon>Kribbellaceae</taxon>
        <taxon>Kribbella</taxon>
    </lineage>
</organism>
<feature type="compositionally biased region" description="Low complexity" evidence="1">
    <location>
        <begin position="190"/>
        <end position="203"/>
    </location>
</feature>
<dbReference type="Proteomes" id="UP000295388">
    <property type="component" value="Unassembled WGS sequence"/>
</dbReference>
<comment type="caution">
    <text evidence="2">The sequence shown here is derived from an EMBL/GenBank/DDBJ whole genome shotgun (WGS) entry which is preliminary data.</text>
</comment>
<evidence type="ECO:0008006" key="4">
    <source>
        <dbReference type="Google" id="ProtNLM"/>
    </source>
</evidence>
<sequence length="511" mass="51131">MGHYTGKDFPEMLEDLRTASAAAGTGAQLRTWVEAFAAQTNERRANVQRSVEGLHNGWKDLAGDAFATRWAMAALSVEPWIRWRLPDALLNLGFGQKVSETREIVVAAKKAYDAAMRQLAIPTNPNASFTEKMQASEPGFVQGVAIAAEAAKMRAQAAMDTLNEYVTTLSQDVLNGIPMSEWNGPTGDAGPVPQTGPGQRPTGTGPGGPGGGPSDLGDTGDQTGEQAEQAGAGDEAGAGGQPAGGDPAGGGTPTEGEGPGLAGLPPGTTTPTPTTPTYPTGPGGVGKLPTPSLPPVIPGGIPLQPLTTTTPKNPKGFKVGSGLGGSGLGGSGLGGSGLSGRGGGGSGLGGLDVGKGIGDGKDVPGQAARQMPSRALSATPQAPVPPAATPAVGANAPGAGGTPPPMMPPMGMGGGGESPKPGTAKPVVQNKGRTTNRLPGVPPKLRGRSGKADPTSGLGAFGAAASATRRRSERTEPLDTVQLLDEELWAVESKPESSTATPTRWKGFSSR</sequence>
<protein>
    <recommendedName>
        <fullName evidence="4">PPE family protein</fullName>
    </recommendedName>
</protein>
<evidence type="ECO:0000313" key="3">
    <source>
        <dbReference type="Proteomes" id="UP000295388"/>
    </source>
</evidence>
<evidence type="ECO:0000256" key="1">
    <source>
        <dbReference type="SAM" id="MobiDB-lite"/>
    </source>
</evidence>
<accession>A0A4R6KJI1</accession>
<gene>
    <name evidence="2" type="ORF">EV643_104125</name>
</gene>
<reference evidence="2 3" key="1">
    <citation type="submission" date="2019-03" db="EMBL/GenBank/DDBJ databases">
        <title>Genomic Encyclopedia of Type Strains, Phase III (KMG-III): the genomes of soil and plant-associated and newly described type strains.</title>
        <authorList>
            <person name="Whitman W."/>
        </authorList>
    </citation>
    <scope>NUCLEOTIDE SEQUENCE [LARGE SCALE GENOMIC DNA]</scope>
    <source>
        <strain evidence="2 3">VKM Ac-2527</strain>
    </source>
</reference>
<dbReference type="EMBL" id="SNWQ01000004">
    <property type="protein sequence ID" value="TDO50632.1"/>
    <property type="molecule type" value="Genomic_DNA"/>
</dbReference>
<feature type="compositionally biased region" description="Low complexity" evidence="1">
    <location>
        <begin position="262"/>
        <end position="280"/>
    </location>
</feature>
<feature type="compositionally biased region" description="Gly residues" evidence="1">
    <location>
        <begin position="234"/>
        <end position="261"/>
    </location>
</feature>
<feature type="region of interest" description="Disordered" evidence="1">
    <location>
        <begin position="491"/>
        <end position="511"/>
    </location>
</feature>
<feature type="compositionally biased region" description="Low complexity" evidence="1">
    <location>
        <begin position="215"/>
        <end position="233"/>
    </location>
</feature>